<dbReference type="Proteomes" id="UP000570517">
    <property type="component" value="Unassembled WGS sequence"/>
</dbReference>
<evidence type="ECO:0000313" key="2">
    <source>
        <dbReference type="Proteomes" id="UP000570517"/>
    </source>
</evidence>
<evidence type="ECO:0000313" key="1">
    <source>
        <dbReference type="EMBL" id="NVN51377.1"/>
    </source>
</evidence>
<organism evidence="1 2">
    <name type="scientific">Mycolicibacterium hippocampi</name>
    <dbReference type="NCBI Taxonomy" id="659824"/>
    <lineage>
        <taxon>Bacteria</taxon>
        <taxon>Bacillati</taxon>
        <taxon>Actinomycetota</taxon>
        <taxon>Actinomycetes</taxon>
        <taxon>Mycobacteriales</taxon>
        <taxon>Mycobacteriaceae</taxon>
        <taxon>Mycolicibacterium</taxon>
    </lineage>
</organism>
<keyword evidence="2" id="KW-1185">Reference proteome</keyword>
<sequence length="88" mass="8649">MPDAAGVEVADAAVPDAEVPDVAGEVAGAAGSPGWVARQAGSSGRAGAQAAARGDPALFPVEEAVSAPVEAAACRSQQECTSYRSQPR</sequence>
<accession>A0A850PRI7</accession>
<comment type="caution">
    <text evidence="1">The sequence shown here is derived from an EMBL/GenBank/DDBJ whole genome shotgun (WGS) entry which is preliminary data.</text>
</comment>
<protein>
    <submittedName>
        <fullName evidence="1">Uncharacterized protein</fullName>
    </submittedName>
</protein>
<dbReference type="EMBL" id="JABFYL010000035">
    <property type="protein sequence ID" value="NVN51377.1"/>
    <property type="molecule type" value="Genomic_DNA"/>
</dbReference>
<proteinExistence type="predicted"/>
<gene>
    <name evidence="1" type="ORF">HLY00_1120</name>
</gene>
<reference evidence="1 2" key="1">
    <citation type="submission" date="2020-05" db="EMBL/GenBank/DDBJ databases">
        <title>Draft genome sequence of Mycobacterium hippocampi DL, isolated from European seabass, Dicentrarchus labrax, reared in fish farms.</title>
        <authorList>
            <person name="Stathopoulou P."/>
            <person name="Asimakis E."/>
            <person name="Tzokas K."/>
            <person name="Batargias C."/>
            <person name="Tsiamis G."/>
        </authorList>
    </citation>
    <scope>NUCLEOTIDE SEQUENCE [LARGE SCALE GENOMIC DNA]</scope>
    <source>
        <strain evidence="1 2">DL</strain>
    </source>
</reference>
<name>A0A850PRI7_9MYCO</name>
<dbReference type="AlphaFoldDB" id="A0A850PRI7"/>